<sequence length="651" mass="72781">MLRDAAASTSASNTPKSNVSSTEEANLAVDHELHADQFLYSLSSKVNLPRQTVTEGSRGTPLLIDETEERNVDDKVEIPMSFSLADFVQSSLRVRSIRQHHHVLEAMTRTNSKSKISEKEIIQTLEINGYDVESRPKNHKVIGLYTPNFQSYDEVKIIIDTQKLSNNYYVKEPGVEVSEDHQIKIVNVGTTEIPVHVMELLFNRFCERQMSQGSYSSSSTSDKQKDVVPALQICLPLVFGNVTVLEAATVLQFLMSGELNLRQYHDAMVRLHLKILSEFQIRVQYTSTLCCDHTILLLYYLLEIEVIKGSTHPLYQHLIGITHALITFRGGPKRFTETLTGMCLFQLLMQHIVNGNPYSLSTSSVPELVQQSSATPSSSSSSSSSSSASSLSSSFSTVTSTPAPLLCWSALQPVITNTPKISIYDNIHLTPTTSFKTSAAIYSHITQLQSLLNIVHSANTDPTVTPTASTIDAKFSYNDIPRSLLSHIISEAHTLEQTIISKSRPHKSDENSNDQPGLAELLNIKMSRLYLLQTVFCEVPISTRTIGLVSEMIETVKDAMKQFESLPQPKRKDERVYPLSLFTLGVSLVGGDNRAWLRGVIWELYEWTRRENLRTVVNLLEKIWEMNPDGSRLVDTRLLAAREGVSICLFV</sequence>
<gene>
    <name evidence="2" type="ORF">CYFA0S_32e00694g</name>
</gene>
<feature type="region of interest" description="Disordered" evidence="1">
    <location>
        <begin position="1"/>
        <end position="24"/>
    </location>
</feature>
<dbReference type="InterPro" id="IPR021858">
    <property type="entry name" value="Fun_TF"/>
</dbReference>
<dbReference type="VEuPathDB" id="FungiDB:BON22_5235"/>
<proteinExistence type="predicted"/>
<dbReference type="AlphaFoldDB" id="A0A061BDL2"/>
<dbReference type="OrthoDB" id="4026328at2759"/>
<dbReference type="EMBL" id="LK052917">
    <property type="protein sequence ID" value="CDR47473.1"/>
    <property type="molecule type" value="Genomic_DNA"/>
</dbReference>
<evidence type="ECO:0000256" key="1">
    <source>
        <dbReference type="SAM" id="MobiDB-lite"/>
    </source>
</evidence>
<reference evidence="2" key="1">
    <citation type="journal article" date="2014" name="Genome Announc.">
        <title>Genome sequence of the yeast Cyberlindnera fabianii (Hansenula fabianii).</title>
        <authorList>
            <person name="Freel K.C."/>
            <person name="Sarilar V."/>
            <person name="Neuveglise C."/>
            <person name="Devillers H."/>
            <person name="Friedrich A."/>
            <person name="Schacherer J."/>
        </authorList>
    </citation>
    <scope>NUCLEOTIDE SEQUENCE</scope>
    <source>
        <strain evidence="2">YJS4271</strain>
    </source>
</reference>
<evidence type="ECO:0000313" key="2">
    <source>
        <dbReference type="EMBL" id="CDR47473.1"/>
    </source>
</evidence>
<name>A0A061BDL2_CYBFA</name>
<feature type="compositionally biased region" description="Polar residues" evidence="1">
    <location>
        <begin position="7"/>
        <end position="24"/>
    </location>
</feature>
<protein>
    <submittedName>
        <fullName evidence="2">CYFA0S32e00694g1_1</fullName>
    </submittedName>
</protein>
<dbReference type="PhylomeDB" id="A0A061BDL2"/>
<accession>A0A061BDL2</accession>
<organism evidence="2">
    <name type="scientific">Cyberlindnera fabianii</name>
    <name type="common">Yeast</name>
    <name type="synonym">Hansenula fabianii</name>
    <dbReference type="NCBI Taxonomy" id="36022"/>
    <lineage>
        <taxon>Eukaryota</taxon>
        <taxon>Fungi</taxon>
        <taxon>Dikarya</taxon>
        <taxon>Ascomycota</taxon>
        <taxon>Saccharomycotina</taxon>
        <taxon>Saccharomycetes</taxon>
        <taxon>Phaffomycetales</taxon>
        <taxon>Phaffomycetaceae</taxon>
        <taxon>Cyberlindnera</taxon>
    </lineage>
</organism>
<dbReference type="Pfam" id="PF11951">
    <property type="entry name" value="Fungal_trans_2"/>
    <property type="match status" value="1"/>
</dbReference>